<dbReference type="SUPFAM" id="SSF51905">
    <property type="entry name" value="FAD/NAD(P)-binding domain"/>
    <property type="match status" value="1"/>
</dbReference>
<dbReference type="GO" id="GO:0050660">
    <property type="term" value="F:flavin adenine dinucleotide binding"/>
    <property type="evidence" value="ECO:0007669"/>
    <property type="project" value="InterPro"/>
</dbReference>
<dbReference type="PANTHER" id="PTHR11552:SF78">
    <property type="entry name" value="GLUCOSE-METHANOL-CHOLINE OXIDOREDUCTASE N-TERMINAL DOMAIN-CONTAINING PROTEIN"/>
    <property type="match status" value="1"/>
</dbReference>
<name>A0A3N4IXK2_9PEZI</name>
<evidence type="ECO:0000259" key="5">
    <source>
        <dbReference type="PROSITE" id="PS00624"/>
    </source>
</evidence>
<gene>
    <name evidence="6" type="ORF">L873DRAFT_1752959</name>
</gene>
<dbReference type="Gene3D" id="3.30.560.10">
    <property type="entry name" value="Glucose Oxidase, domain 3"/>
    <property type="match status" value="2"/>
</dbReference>
<proteinExistence type="inferred from homology"/>
<dbReference type="InterPro" id="IPR012132">
    <property type="entry name" value="GMC_OxRdtase"/>
</dbReference>
<feature type="binding site" evidence="2">
    <location>
        <position position="227"/>
    </location>
    <ligand>
        <name>FAD</name>
        <dbReference type="ChEBI" id="CHEBI:57692"/>
    </ligand>
</feature>
<dbReference type="Proteomes" id="UP000276215">
    <property type="component" value="Unassembled WGS sequence"/>
</dbReference>
<evidence type="ECO:0000313" key="6">
    <source>
        <dbReference type="EMBL" id="RPA90913.1"/>
    </source>
</evidence>
<dbReference type="EMBL" id="ML120510">
    <property type="protein sequence ID" value="RPA90913.1"/>
    <property type="molecule type" value="Genomic_DNA"/>
</dbReference>
<keyword evidence="3" id="KW-0285">Flavoprotein</keyword>
<organism evidence="6 7">
    <name type="scientific">Choiromyces venosus 120613-1</name>
    <dbReference type="NCBI Taxonomy" id="1336337"/>
    <lineage>
        <taxon>Eukaryota</taxon>
        <taxon>Fungi</taxon>
        <taxon>Dikarya</taxon>
        <taxon>Ascomycota</taxon>
        <taxon>Pezizomycotina</taxon>
        <taxon>Pezizomycetes</taxon>
        <taxon>Pezizales</taxon>
        <taxon>Tuberaceae</taxon>
        <taxon>Choiromyces</taxon>
    </lineage>
</organism>
<keyword evidence="7" id="KW-1185">Reference proteome</keyword>
<feature type="binding site" evidence="2">
    <location>
        <begin position="552"/>
        <end position="553"/>
    </location>
    <ligand>
        <name>FAD</name>
        <dbReference type="ChEBI" id="CHEBI:57692"/>
    </ligand>
</feature>
<dbReference type="GO" id="GO:0016614">
    <property type="term" value="F:oxidoreductase activity, acting on CH-OH group of donors"/>
    <property type="evidence" value="ECO:0007669"/>
    <property type="project" value="InterPro"/>
</dbReference>
<dbReference type="Pfam" id="PF00732">
    <property type="entry name" value="GMC_oxred_N"/>
    <property type="match status" value="1"/>
</dbReference>
<dbReference type="Pfam" id="PF05199">
    <property type="entry name" value="GMC_oxred_C"/>
    <property type="match status" value="1"/>
</dbReference>
<dbReference type="AlphaFoldDB" id="A0A3N4IXK2"/>
<dbReference type="SUPFAM" id="SSF54373">
    <property type="entry name" value="FAD-linked reductases, C-terminal domain"/>
    <property type="match status" value="1"/>
</dbReference>
<comment type="cofactor">
    <cofactor evidence="2">
        <name>FAD</name>
        <dbReference type="ChEBI" id="CHEBI:57692"/>
    </cofactor>
</comment>
<accession>A0A3N4IXK2</accession>
<evidence type="ECO:0000256" key="3">
    <source>
        <dbReference type="RuleBase" id="RU003968"/>
    </source>
</evidence>
<dbReference type="Gene3D" id="3.50.50.60">
    <property type="entry name" value="FAD/NAD(P)-binding domain"/>
    <property type="match status" value="2"/>
</dbReference>
<sequence length="621" mass="66890">MSPPSEVDVIICGGGAAGSVVAGRLAMADPSLSILVVEGGKNNHNVREVVRPALYLTHLAPGSTTAKFYKGRASKQLNGREPIVPVGNILGGGSSINFTMYTRASRSDYDDWKTEGWTAEDLIPLLKKTENHHLENKDPAIHGFEGPLHVSYGGHEPETTEQLLDAAQSMGYKFTEDLQDLKESNAFEKWGKWINPETGRRCDSPHGFIHPQIEKGCNLHLLCDTKVARVIIENGKAVGVEVVPAEAPADSSPVTTTIKAKKLVVVSSGALGTPQILERSGIGAPGVLKAAGIKQVVDLPGVGTNYQDHNLIIPSYRVAPGTVTHDDFLRGNTDVHEQGEKDFANGKGVYATNFVNAGGKVRPTEKEIDEMGPEFRKFYDQYFKDAPDKPVMFVAIINAFLGDHSLVPAGNYVSIGTYLEYPASRGTIHVTSSSPYEEPDFDPGFLTHEADIGPNVWGYKLGREIVRRMPCYRGELPALHPKFSPTSAACAREIDVETSQEIQGYPGVTAGVRPGGALEPAQTGGKVENLVYSEEDNRAVEEWVRENVATTWHSMGTCAMKPREQGGVVDSKLNVYGVEGLKLADLSICPGNVGANTYSTALLVGEKAAILAGEYLGLKSV</sequence>
<protein>
    <submittedName>
        <fullName evidence="6">Alcohol oxidase</fullName>
    </submittedName>
</protein>
<dbReference type="STRING" id="1336337.A0A3N4IXK2"/>
<dbReference type="OrthoDB" id="269227at2759"/>
<dbReference type="InterPro" id="IPR000172">
    <property type="entry name" value="GMC_OxRdtase_N"/>
</dbReference>
<dbReference type="PANTHER" id="PTHR11552">
    <property type="entry name" value="GLUCOSE-METHANOL-CHOLINE GMC OXIDOREDUCTASE"/>
    <property type="match status" value="1"/>
</dbReference>
<evidence type="ECO:0000256" key="2">
    <source>
        <dbReference type="PIRSR" id="PIRSR000137-2"/>
    </source>
</evidence>
<dbReference type="PIRSF" id="PIRSF000137">
    <property type="entry name" value="Alcohol_oxidase"/>
    <property type="match status" value="1"/>
</dbReference>
<keyword evidence="2 3" id="KW-0274">FAD</keyword>
<reference evidence="6 7" key="1">
    <citation type="journal article" date="2018" name="Nat. Ecol. Evol.">
        <title>Pezizomycetes genomes reveal the molecular basis of ectomycorrhizal truffle lifestyle.</title>
        <authorList>
            <person name="Murat C."/>
            <person name="Payen T."/>
            <person name="Noel B."/>
            <person name="Kuo A."/>
            <person name="Morin E."/>
            <person name="Chen J."/>
            <person name="Kohler A."/>
            <person name="Krizsan K."/>
            <person name="Balestrini R."/>
            <person name="Da Silva C."/>
            <person name="Montanini B."/>
            <person name="Hainaut M."/>
            <person name="Levati E."/>
            <person name="Barry K.W."/>
            <person name="Belfiori B."/>
            <person name="Cichocki N."/>
            <person name="Clum A."/>
            <person name="Dockter R.B."/>
            <person name="Fauchery L."/>
            <person name="Guy J."/>
            <person name="Iotti M."/>
            <person name="Le Tacon F."/>
            <person name="Lindquist E.A."/>
            <person name="Lipzen A."/>
            <person name="Malagnac F."/>
            <person name="Mello A."/>
            <person name="Molinier V."/>
            <person name="Miyauchi S."/>
            <person name="Poulain J."/>
            <person name="Riccioni C."/>
            <person name="Rubini A."/>
            <person name="Sitrit Y."/>
            <person name="Splivallo R."/>
            <person name="Traeger S."/>
            <person name="Wang M."/>
            <person name="Zifcakova L."/>
            <person name="Wipf D."/>
            <person name="Zambonelli A."/>
            <person name="Paolocci F."/>
            <person name="Nowrousian M."/>
            <person name="Ottonello S."/>
            <person name="Baldrian P."/>
            <person name="Spatafora J.W."/>
            <person name="Henrissat B."/>
            <person name="Nagy L.G."/>
            <person name="Aury J.M."/>
            <person name="Wincker P."/>
            <person name="Grigoriev I.V."/>
            <person name="Bonfante P."/>
            <person name="Martin F.M."/>
        </authorList>
    </citation>
    <scope>NUCLEOTIDE SEQUENCE [LARGE SCALE GENOMIC DNA]</scope>
    <source>
        <strain evidence="6 7">120613-1</strain>
    </source>
</reference>
<dbReference type="PROSITE" id="PS00624">
    <property type="entry name" value="GMC_OXRED_2"/>
    <property type="match status" value="1"/>
</dbReference>
<evidence type="ECO:0000259" key="4">
    <source>
        <dbReference type="PROSITE" id="PS00623"/>
    </source>
</evidence>
<comment type="similarity">
    <text evidence="1 3">Belongs to the GMC oxidoreductase family.</text>
</comment>
<dbReference type="PROSITE" id="PS00623">
    <property type="entry name" value="GMC_OXRED_1"/>
    <property type="match status" value="1"/>
</dbReference>
<feature type="domain" description="Glucose-methanol-choline oxidoreductase N-terminal" evidence="5">
    <location>
        <begin position="269"/>
        <end position="283"/>
    </location>
</feature>
<dbReference type="InterPro" id="IPR036188">
    <property type="entry name" value="FAD/NAD-bd_sf"/>
</dbReference>
<dbReference type="InterPro" id="IPR007867">
    <property type="entry name" value="GMC_OxRtase_C"/>
</dbReference>
<feature type="domain" description="Glucose-methanol-choline oxidoreductase N-terminal" evidence="4">
    <location>
        <begin position="87"/>
        <end position="110"/>
    </location>
</feature>
<evidence type="ECO:0000256" key="1">
    <source>
        <dbReference type="ARBA" id="ARBA00010790"/>
    </source>
</evidence>
<evidence type="ECO:0000313" key="7">
    <source>
        <dbReference type="Proteomes" id="UP000276215"/>
    </source>
</evidence>